<dbReference type="Proteomes" id="UP000834106">
    <property type="component" value="Chromosome 5"/>
</dbReference>
<organism evidence="2 3">
    <name type="scientific">Fraxinus pennsylvanica</name>
    <dbReference type="NCBI Taxonomy" id="56036"/>
    <lineage>
        <taxon>Eukaryota</taxon>
        <taxon>Viridiplantae</taxon>
        <taxon>Streptophyta</taxon>
        <taxon>Embryophyta</taxon>
        <taxon>Tracheophyta</taxon>
        <taxon>Spermatophyta</taxon>
        <taxon>Magnoliopsida</taxon>
        <taxon>eudicotyledons</taxon>
        <taxon>Gunneridae</taxon>
        <taxon>Pentapetalae</taxon>
        <taxon>asterids</taxon>
        <taxon>lamiids</taxon>
        <taxon>Lamiales</taxon>
        <taxon>Oleaceae</taxon>
        <taxon>Oleeae</taxon>
        <taxon>Fraxinus</taxon>
    </lineage>
</organism>
<keyword evidence="3" id="KW-1185">Reference proteome</keyword>
<feature type="region of interest" description="Disordered" evidence="1">
    <location>
        <begin position="152"/>
        <end position="171"/>
    </location>
</feature>
<gene>
    <name evidence="2" type="ORF">FPE_LOCUS8460</name>
</gene>
<accession>A0AAD1Z1E4</accession>
<evidence type="ECO:0000256" key="1">
    <source>
        <dbReference type="SAM" id="MobiDB-lite"/>
    </source>
</evidence>
<feature type="compositionally biased region" description="Polar residues" evidence="1">
    <location>
        <begin position="88"/>
        <end position="106"/>
    </location>
</feature>
<sequence>MVNLMGDQSQFSPPTIMNPLAAEFVPGQPWVPNGYPVAPNGYMAPNDITFSPNGYPISPNDIETLPNGFPVSMNDENQNEVEAEGSIEDSSSNLTVIASPTLQNVQEEPGVSEVTHSDQSGGNEKSHCGPEETPTDKVAEDKCNDIAVKEETTKHRGDYSDGETEIVQATS</sequence>
<name>A0AAD1Z1E4_9LAMI</name>
<dbReference type="AlphaFoldDB" id="A0AAD1Z1E4"/>
<protein>
    <submittedName>
        <fullName evidence="2">Uncharacterized protein</fullName>
    </submittedName>
</protein>
<reference evidence="2" key="1">
    <citation type="submission" date="2023-05" db="EMBL/GenBank/DDBJ databases">
        <authorList>
            <person name="Huff M."/>
        </authorList>
    </citation>
    <scope>NUCLEOTIDE SEQUENCE</scope>
</reference>
<dbReference type="EMBL" id="OU503040">
    <property type="protein sequence ID" value="CAI9761030.1"/>
    <property type="molecule type" value="Genomic_DNA"/>
</dbReference>
<feature type="compositionally biased region" description="Acidic residues" evidence="1">
    <location>
        <begin position="77"/>
        <end position="87"/>
    </location>
</feature>
<evidence type="ECO:0000313" key="2">
    <source>
        <dbReference type="EMBL" id="CAI9761030.1"/>
    </source>
</evidence>
<feature type="compositionally biased region" description="Basic and acidic residues" evidence="1">
    <location>
        <begin position="124"/>
        <end position="143"/>
    </location>
</feature>
<proteinExistence type="predicted"/>
<evidence type="ECO:0000313" key="3">
    <source>
        <dbReference type="Proteomes" id="UP000834106"/>
    </source>
</evidence>
<feature type="region of interest" description="Disordered" evidence="1">
    <location>
        <begin position="67"/>
        <end position="143"/>
    </location>
</feature>